<accession>A0ABQ9Z4M0</accession>
<protein>
    <submittedName>
        <fullName evidence="1">Uncharacterized protein</fullName>
    </submittedName>
</protein>
<comment type="caution">
    <text evidence="1">The sequence shown here is derived from an EMBL/GenBank/DDBJ whole genome shotgun (WGS) entry which is preliminary data.</text>
</comment>
<evidence type="ECO:0000313" key="1">
    <source>
        <dbReference type="EMBL" id="KAK4007805.1"/>
    </source>
</evidence>
<sequence>MPATTGWWSRRSNQAGQVLKSPLVLPRHARTRAAAQAQFPKFICHLLYAKGEIEKNSFATETGKCYLTEIQSGYI</sequence>
<gene>
    <name evidence="1" type="ORF">OUZ56_012957</name>
</gene>
<name>A0ABQ9Z4M0_9CRUS</name>
<keyword evidence="2" id="KW-1185">Reference proteome</keyword>
<reference evidence="1 2" key="1">
    <citation type="journal article" date="2023" name="Nucleic Acids Res.">
        <title>The hologenome of Daphnia magna reveals possible DNA methylation and microbiome-mediated evolution of the host genome.</title>
        <authorList>
            <person name="Chaturvedi A."/>
            <person name="Li X."/>
            <person name="Dhandapani V."/>
            <person name="Marshall H."/>
            <person name="Kissane S."/>
            <person name="Cuenca-Cambronero M."/>
            <person name="Asole G."/>
            <person name="Calvet F."/>
            <person name="Ruiz-Romero M."/>
            <person name="Marangio P."/>
            <person name="Guigo R."/>
            <person name="Rago D."/>
            <person name="Mirbahai L."/>
            <person name="Eastwood N."/>
            <person name="Colbourne J.K."/>
            <person name="Zhou J."/>
            <person name="Mallon E."/>
            <person name="Orsini L."/>
        </authorList>
    </citation>
    <scope>NUCLEOTIDE SEQUENCE [LARGE SCALE GENOMIC DNA]</scope>
    <source>
        <strain evidence="1">LRV0_1</strain>
    </source>
</reference>
<dbReference type="EMBL" id="JAOYFB010000002">
    <property type="protein sequence ID" value="KAK4007805.1"/>
    <property type="molecule type" value="Genomic_DNA"/>
</dbReference>
<dbReference type="Proteomes" id="UP001234178">
    <property type="component" value="Unassembled WGS sequence"/>
</dbReference>
<organism evidence="1 2">
    <name type="scientific">Daphnia magna</name>
    <dbReference type="NCBI Taxonomy" id="35525"/>
    <lineage>
        <taxon>Eukaryota</taxon>
        <taxon>Metazoa</taxon>
        <taxon>Ecdysozoa</taxon>
        <taxon>Arthropoda</taxon>
        <taxon>Crustacea</taxon>
        <taxon>Branchiopoda</taxon>
        <taxon>Diplostraca</taxon>
        <taxon>Cladocera</taxon>
        <taxon>Anomopoda</taxon>
        <taxon>Daphniidae</taxon>
        <taxon>Daphnia</taxon>
    </lineage>
</organism>
<evidence type="ECO:0000313" key="2">
    <source>
        <dbReference type="Proteomes" id="UP001234178"/>
    </source>
</evidence>
<proteinExistence type="predicted"/>